<protein>
    <submittedName>
        <fullName evidence="2">Uncharacterized protein</fullName>
    </submittedName>
</protein>
<dbReference type="GO" id="GO:0043235">
    <property type="term" value="C:receptor complex"/>
    <property type="evidence" value="ECO:0007669"/>
    <property type="project" value="TreeGrafter"/>
</dbReference>
<keyword evidence="3" id="KW-1185">Reference proteome</keyword>
<dbReference type="GO" id="GO:0070062">
    <property type="term" value="C:extracellular exosome"/>
    <property type="evidence" value="ECO:0007669"/>
    <property type="project" value="TreeGrafter"/>
</dbReference>
<dbReference type="PANTHER" id="PTHR14511">
    <property type="entry name" value="G PROTEIN COUPLED RECEPTOR, CLASS C, GROUP 5"/>
    <property type="match status" value="1"/>
</dbReference>
<dbReference type="PANTHER" id="PTHR14511:SF9">
    <property type="entry name" value="G-PROTEIN COUPLED RECEPTOR FAMILY C GROUP 5 MEMBER B"/>
    <property type="match status" value="1"/>
</dbReference>
<dbReference type="GO" id="GO:0005886">
    <property type="term" value="C:plasma membrane"/>
    <property type="evidence" value="ECO:0007669"/>
    <property type="project" value="TreeGrafter"/>
</dbReference>
<evidence type="ECO:0000313" key="2">
    <source>
        <dbReference type="Ensembl" id="ENSPKIP00000038039.1"/>
    </source>
</evidence>
<reference evidence="2" key="1">
    <citation type="submission" date="2025-08" db="UniProtKB">
        <authorList>
            <consortium name="Ensembl"/>
        </authorList>
    </citation>
    <scope>IDENTIFICATION</scope>
</reference>
<dbReference type="GO" id="GO:0030295">
    <property type="term" value="F:protein kinase activator activity"/>
    <property type="evidence" value="ECO:0007669"/>
    <property type="project" value="TreeGrafter"/>
</dbReference>
<proteinExistence type="inferred from homology"/>
<name>A0A3B3T5B5_9TELE</name>
<sequence length="125" mass="13489">MALAVVDPEWILLATVSEAQPVCEYQPLDFVLACSYMRVLLLAALVAGPNGCSSVPLWATWMTFHLYGNAALGLSSTCDDRVQAAVLVAQAWLLQLLHANPESHATLRNKNLWGVQGQLAAPRAC</sequence>
<evidence type="ECO:0000313" key="3">
    <source>
        <dbReference type="Proteomes" id="UP000261540"/>
    </source>
</evidence>
<dbReference type="Proteomes" id="UP000261540">
    <property type="component" value="Unplaced"/>
</dbReference>
<evidence type="ECO:0000256" key="1">
    <source>
        <dbReference type="ARBA" id="ARBA00007242"/>
    </source>
</evidence>
<dbReference type="InterPro" id="IPR051753">
    <property type="entry name" value="RA-inducible_GPCR3"/>
</dbReference>
<dbReference type="Ensembl" id="ENSPKIT00000019028.1">
    <property type="protein sequence ID" value="ENSPKIP00000038039.1"/>
    <property type="gene ID" value="ENSPKIG00000015987.1"/>
</dbReference>
<dbReference type="GeneTree" id="ENSGT00940000179941"/>
<reference evidence="2" key="2">
    <citation type="submission" date="2025-09" db="UniProtKB">
        <authorList>
            <consortium name="Ensembl"/>
        </authorList>
    </citation>
    <scope>IDENTIFICATION</scope>
</reference>
<organism evidence="2 3">
    <name type="scientific">Paramormyrops kingsleyae</name>
    <dbReference type="NCBI Taxonomy" id="1676925"/>
    <lineage>
        <taxon>Eukaryota</taxon>
        <taxon>Metazoa</taxon>
        <taxon>Chordata</taxon>
        <taxon>Craniata</taxon>
        <taxon>Vertebrata</taxon>
        <taxon>Euteleostomi</taxon>
        <taxon>Actinopterygii</taxon>
        <taxon>Neopterygii</taxon>
        <taxon>Teleostei</taxon>
        <taxon>Osteoglossocephala</taxon>
        <taxon>Osteoglossomorpha</taxon>
        <taxon>Osteoglossiformes</taxon>
        <taxon>Mormyridae</taxon>
        <taxon>Paramormyrops</taxon>
    </lineage>
</organism>
<accession>A0A3B3T5B5</accession>
<dbReference type="GO" id="GO:0019901">
    <property type="term" value="F:protein kinase binding"/>
    <property type="evidence" value="ECO:0007669"/>
    <property type="project" value="TreeGrafter"/>
</dbReference>
<comment type="similarity">
    <text evidence="1">Belongs to the G-protein coupled receptor 3 family.</text>
</comment>
<dbReference type="AlphaFoldDB" id="A0A3B3T5B5"/>